<feature type="region of interest" description="Disordered" evidence="1">
    <location>
        <begin position="264"/>
        <end position="333"/>
    </location>
</feature>
<feature type="region of interest" description="Disordered" evidence="1">
    <location>
        <begin position="508"/>
        <end position="530"/>
    </location>
</feature>
<proteinExistence type="predicted"/>
<evidence type="ECO:0000256" key="1">
    <source>
        <dbReference type="SAM" id="MobiDB-lite"/>
    </source>
</evidence>
<protein>
    <recommendedName>
        <fullName evidence="4">Right-handed parallel beta-helix repeat-containing protein</fullName>
    </recommendedName>
</protein>
<reference evidence="2 3" key="1">
    <citation type="submission" date="2018-10" db="EMBL/GenBank/DDBJ databases">
        <title>Natronolimnobius sp. XQ-INN 246 isolated from Inner Mongolia Autonomous Region of China.</title>
        <authorList>
            <person name="Xue Q."/>
        </authorList>
    </citation>
    <scope>NUCLEOTIDE SEQUENCE [LARGE SCALE GENOMIC DNA]</scope>
    <source>
        <strain evidence="2 3">XQ-INN 246</strain>
    </source>
</reference>
<feature type="compositionally biased region" description="Acidic residues" evidence="1">
    <location>
        <begin position="318"/>
        <end position="333"/>
    </location>
</feature>
<feature type="compositionally biased region" description="Acidic residues" evidence="1">
    <location>
        <begin position="559"/>
        <end position="598"/>
    </location>
</feature>
<organism evidence="2 3">
    <name type="scientific">Salinadaptatus halalkaliphilus</name>
    <dbReference type="NCBI Taxonomy" id="2419781"/>
    <lineage>
        <taxon>Archaea</taxon>
        <taxon>Methanobacteriati</taxon>
        <taxon>Methanobacteriota</taxon>
        <taxon>Stenosarchaea group</taxon>
        <taxon>Halobacteria</taxon>
        <taxon>Halobacteriales</taxon>
        <taxon>Natrialbaceae</taxon>
        <taxon>Salinadaptatus</taxon>
    </lineage>
</organism>
<name>A0A4S3TQS6_9EURY</name>
<dbReference type="RefSeq" id="WP_141464527.1">
    <property type="nucleotide sequence ID" value="NZ_RBZW01000022.1"/>
</dbReference>
<comment type="caution">
    <text evidence="2">The sequence shown here is derived from an EMBL/GenBank/DDBJ whole genome shotgun (WGS) entry which is preliminary data.</text>
</comment>
<dbReference type="InterPro" id="IPR011050">
    <property type="entry name" value="Pectin_lyase_fold/virulence"/>
</dbReference>
<accession>A0A4S3TQS6</accession>
<feature type="compositionally biased region" description="Low complexity" evidence="1">
    <location>
        <begin position="299"/>
        <end position="311"/>
    </location>
</feature>
<dbReference type="InterPro" id="IPR006311">
    <property type="entry name" value="TAT_signal"/>
</dbReference>
<dbReference type="Proteomes" id="UP000318864">
    <property type="component" value="Unassembled WGS sequence"/>
</dbReference>
<dbReference type="EMBL" id="RBZW01000022">
    <property type="protein sequence ID" value="THE64908.1"/>
    <property type="molecule type" value="Genomic_DNA"/>
</dbReference>
<feature type="region of interest" description="Disordered" evidence="1">
    <location>
        <begin position="553"/>
        <end position="598"/>
    </location>
</feature>
<keyword evidence="3" id="KW-1185">Reference proteome</keyword>
<dbReference type="SUPFAM" id="SSF51126">
    <property type="entry name" value="Pectin lyase-like"/>
    <property type="match status" value="1"/>
</dbReference>
<dbReference type="AlphaFoldDB" id="A0A4S3TQS6"/>
<sequence>MTDTHDSQTDGEDRSLLGRRSYLRGAASAATLSVVGVGAVAADESFDVVEVSAGDTYRVQLGSGDTLENTLIDITARGAQYQINATGTDWEIRNVGVRGSWDSHAKAEPLIVSVSAGGSARIENLYLGDGSPDDTYPGATGIFVAGSHAGVLEIDRVNIQGYPDNAIYGSSPGNPARHPAGRGGGGEVHITNSYAADCRAGGFRVGTNGSYVENCVATGCDRNAWGFYEEIEVIDCDFSGARMGDIGTGDSHWRENARVRVTDSRFESTVEHSGRVIGESVGSPQRTEPEDVEGVPLTAEQAASGSAEPPSSGGPGNGDDEDDEDDEEDDGDGDEYLLAFVTEPEANLASYEFLAEGPVEFADAPYETPSGGSIEGGTFEAEDFIDEHGDTRHAGGTTGGGHGDAFRVAGPITDIALEQPDVMWVELDGERMELEEIIEETADDGNEDEEGNENAGDDRLLAFVTEPEARFASYEFTAGGPVEFADAPYETPSGGSIEGGTYQSEDFVDEDGDSWHAGGTTGGGNGDAFRIEGPVTAIDLEQPDVMWIELDGDRMDPEAVIEETADDGDEDDDNGDENDGNEDDGEPGDEDDGEDDAELTNALVVDGSYSSEPSTYTFEVTGSVEVSTYRDATLEETDVDGTAVSGAVAGDRDAYWFSGDIVDFSVSGDARIDIEYDAR</sequence>
<feature type="compositionally biased region" description="Basic and acidic residues" evidence="1">
    <location>
        <begin position="264"/>
        <end position="274"/>
    </location>
</feature>
<evidence type="ECO:0000313" key="2">
    <source>
        <dbReference type="EMBL" id="THE64908.1"/>
    </source>
</evidence>
<dbReference type="OrthoDB" id="247704at2157"/>
<evidence type="ECO:0008006" key="4">
    <source>
        <dbReference type="Google" id="ProtNLM"/>
    </source>
</evidence>
<dbReference type="PROSITE" id="PS51318">
    <property type="entry name" value="TAT"/>
    <property type="match status" value="1"/>
</dbReference>
<evidence type="ECO:0000313" key="3">
    <source>
        <dbReference type="Proteomes" id="UP000318864"/>
    </source>
</evidence>
<gene>
    <name evidence="2" type="ORF">D8Y22_09810</name>
</gene>